<evidence type="ECO:0000259" key="9">
    <source>
        <dbReference type="Pfam" id="PF02163"/>
    </source>
</evidence>
<dbReference type="RefSeq" id="WP_104003158.1">
    <property type="nucleotide sequence ID" value="NZ_FNVQ01000002.1"/>
</dbReference>
<keyword evidence="4 8" id="KW-0812">Transmembrane</keyword>
<feature type="transmembrane region" description="Helical" evidence="8">
    <location>
        <begin position="284"/>
        <end position="303"/>
    </location>
</feature>
<organism evidence="10 11">
    <name type="scientific">Marinobacterium lutimaris</name>
    <dbReference type="NCBI Taxonomy" id="568106"/>
    <lineage>
        <taxon>Bacteria</taxon>
        <taxon>Pseudomonadati</taxon>
        <taxon>Pseudomonadota</taxon>
        <taxon>Gammaproteobacteria</taxon>
        <taxon>Oceanospirillales</taxon>
        <taxon>Oceanospirillaceae</taxon>
        <taxon>Marinobacterium</taxon>
    </lineage>
</organism>
<dbReference type="GO" id="GO:0004222">
    <property type="term" value="F:metalloendopeptidase activity"/>
    <property type="evidence" value="ECO:0007669"/>
    <property type="project" value="InterPro"/>
</dbReference>
<dbReference type="CDD" id="cd05709">
    <property type="entry name" value="S2P-M50"/>
    <property type="match status" value="1"/>
</dbReference>
<evidence type="ECO:0000313" key="10">
    <source>
        <dbReference type="EMBL" id="SEG48199.1"/>
    </source>
</evidence>
<dbReference type="OrthoDB" id="9759690at2"/>
<dbReference type="Gene3D" id="2.40.50.100">
    <property type="match status" value="1"/>
</dbReference>
<name>A0A1H6AHF4_9GAMM</name>
<evidence type="ECO:0000256" key="3">
    <source>
        <dbReference type="ARBA" id="ARBA00007931"/>
    </source>
</evidence>
<proteinExistence type="inferred from homology"/>
<dbReference type="GO" id="GO:0031293">
    <property type="term" value="P:membrane protein intracellular domain proteolysis"/>
    <property type="evidence" value="ECO:0007669"/>
    <property type="project" value="TreeGrafter"/>
</dbReference>
<dbReference type="PANTHER" id="PTHR13325:SF3">
    <property type="entry name" value="MEMBRANE-BOUND TRANSCRIPTION FACTOR SITE-2 PROTEASE"/>
    <property type="match status" value="1"/>
</dbReference>
<protein>
    <submittedName>
        <fullName evidence="10">Putative peptide zinc metalloprotease protein</fullName>
    </submittedName>
</protein>
<dbReference type="AlphaFoldDB" id="A0A1H6AHF4"/>
<evidence type="ECO:0000256" key="6">
    <source>
        <dbReference type="ARBA" id="ARBA00023136"/>
    </source>
</evidence>
<keyword evidence="11" id="KW-1185">Reference proteome</keyword>
<dbReference type="SUPFAM" id="SSF111369">
    <property type="entry name" value="HlyD-like secretion proteins"/>
    <property type="match status" value="1"/>
</dbReference>
<keyword evidence="6 8" id="KW-0472">Membrane</keyword>
<dbReference type="EMBL" id="FNVQ01000002">
    <property type="protein sequence ID" value="SEG48199.1"/>
    <property type="molecule type" value="Genomic_DNA"/>
</dbReference>
<feature type="coiled-coil region" evidence="7">
    <location>
        <begin position="503"/>
        <end position="555"/>
    </location>
</feature>
<keyword evidence="7" id="KW-0175">Coiled coil</keyword>
<feature type="domain" description="Peptidase M50" evidence="9">
    <location>
        <begin position="208"/>
        <end position="302"/>
    </location>
</feature>
<evidence type="ECO:0000256" key="5">
    <source>
        <dbReference type="ARBA" id="ARBA00022989"/>
    </source>
</evidence>
<feature type="transmembrane region" description="Helical" evidence="8">
    <location>
        <begin position="256"/>
        <end position="278"/>
    </location>
</feature>
<dbReference type="InterPro" id="IPR041881">
    <property type="entry name" value="PqqD_sf"/>
</dbReference>
<accession>A0A1H6AHF4</accession>
<keyword evidence="10" id="KW-0378">Hydrolase</keyword>
<evidence type="ECO:0000313" key="11">
    <source>
        <dbReference type="Proteomes" id="UP000236745"/>
    </source>
</evidence>
<evidence type="ECO:0000256" key="7">
    <source>
        <dbReference type="SAM" id="Coils"/>
    </source>
</evidence>
<dbReference type="Proteomes" id="UP000236745">
    <property type="component" value="Unassembled WGS sequence"/>
</dbReference>
<reference evidence="10 11" key="1">
    <citation type="submission" date="2016-10" db="EMBL/GenBank/DDBJ databases">
        <authorList>
            <person name="de Groot N.N."/>
        </authorList>
    </citation>
    <scope>NUCLEOTIDE SEQUENCE [LARGE SCALE GENOMIC DNA]</scope>
    <source>
        <strain evidence="10 11">DSM 22012</strain>
    </source>
</reference>
<evidence type="ECO:0000256" key="8">
    <source>
        <dbReference type="SAM" id="Phobius"/>
    </source>
</evidence>
<dbReference type="InterPro" id="IPR008915">
    <property type="entry name" value="Peptidase_M50"/>
</dbReference>
<dbReference type="InterPro" id="IPR001193">
    <property type="entry name" value="MBTPS2"/>
</dbReference>
<keyword evidence="10" id="KW-0482">Metalloprotease</keyword>
<dbReference type="Gene3D" id="1.10.10.1150">
    <property type="entry name" value="Coenzyme PQQ synthesis protein D (PqqD)"/>
    <property type="match status" value="1"/>
</dbReference>
<keyword evidence="5 8" id="KW-1133">Transmembrane helix</keyword>
<keyword evidence="10" id="KW-0645">Protease</keyword>
<comment type="cofactor">
    <cofactor evidence="1">
        <name>Zn(2+)</name>
        <dbReference type="ChEBI" id="CHEBI:29105"/>
    </cofactor>
</comment>
<feature type="transmembrane region" description="Helical" evidence="8">
    <location>
        <begin position="388"/>
        <end position="409"/>
    </location>
</feature>
<evidence type="ECO:0000256" key="2">
    <source>
        <dbReference type="ARBA" id="ARBA00004127"/>
    </source>
</evidence>
<feature type="transmembrane region" description="Helical" evidence="8">
    <location>
        <begin position="225"/>
        <end position="244"/>
    </location>
</feature>
<evidence type="ECO:0000256" key="4">
    <source>
        <dbReference type="ARBA" id="ARBA00022692"/>
    </source>
</evidence>
<dbReference type="GO" id="GO:0016020">
    <property type="term" value="C:membrane"/>
    <property type="evidence" value="ECO:0007669"/>
    <property type="project" value="InterPro"/>
</dbReference>
<dbReference type="GO" id="GO:0005737">
    <property type="term" value="C:cytoplasm"/>
    <property type="evidence" value="ECO:0007669"/>
    <property type="project" value="TreeGrafter"/>
</dbReference>
<comment type="similarity">
    <text evidence="3">Belongs to the peptidase M50B family.</text>
</comment>
<sequence>MTRSWYSSSWYRVAQFKPRLRSHANIYRHHFRGSLWYVLQDRTSGRFHRFTPEVYQVISLMDGGRSVEQIWELVCERLDADAITQDEMISLLGKLYSADVLYGDVPPDIVELSDRGRKMKRQKLVRSVLNPLALRLPVFDPDDFLAATLPLVRPFISWFGALLFFAVVIYAGTLVALHWEELTANVVDRVLATENLLLLLLAYPITKALHELGHAYVIKRWGGDVHEIGIMFLVFMPVPYVDASDSIAFHSKWQRALVAGAGILTEIFLAALAMMVWASAEEGIIRAFAFNVMLIGGVSTLLFNGNPLLKFDGYYVACDLLEIPNLAPRANRYLGYLIQRYAFGLTDTESPVTAPREGFWFFIYSISSFLYRLFITFAIIVLLVSMELFAVGVALAIWAVFLMLVLPLLKQAWFLLTSPMLRRKRGRALGATAAVLLGILTLLFFIPLPYNTLAQGYVATDSEAVVNAGADGVVAELLVPPGATVQPGTPLIRLEDPLQPAQLKMLEARIAELELRLQAELQSDQAAARVVSEELKQARANLDAARIKAEELVVRSATEGRVILPEYNDLVGRFIRRGDALAYVASFENPVIRVVVEENSADLVRRDTEAMSVRFAGFPETEYPARIERYEPALSTELPSLVLATEGGGEIPLDPAQPGRLRALESVLRLDLRLNEAPAVATYGDRVYVRFSHGSEPVAARLYRGAMQVFLRYFSV</sequence>
<dbReference type="PANTHER" id="PTHR13325">
    <property type="entry name" value="PROTEASE M50 MEMBRANE-BOUND TRANSCRIPTION FACTOR SITE 2 PROTEASE"/>
    <property type="match status" value="1"/>
</dbReference>
<comment type="subcellular location">
    <subcellularLocation>
        <location evidence="2">Endomembrane system</location>
        <topology evidence="2">Multi-pass membrane protein</topology>
    </subcellularLocation>
</comment>
<dbReference type="Pfam" id="PF02163">
    <property type="entry name" value="Peptidase_M50"/>
    <property type="match status" value="1"/>
</dbReference>
<gene>
    <name evidence="10" type="ORF">SAMN05444390_10242</name>
</gene>
<dbReference type="GO" id="GO:0012505">
    <property type="term" value="C:endomembrane system"/>
    <property type="evidence" value="ECO:0007669"/>
    <property type="project" value="UniProtKB-SubCell"/>
</dbReference>
<evidence type="ECO:0000256" key="1">
    <source>
        <dbReference type="ARBA" id="ARBA00001947"/>
    </source>
</evidence>
<feature type="transmembrane region" description="Helical" evidence="8">
    <location>
        <begin position="429"/>
        <end position="450"/>
    </location>
</feature>
<feature type="transmembrane region" description="Helical" evidence="8">
    <location>
        <begin position="359"/>
        <end position="382"/>
    </location>
</feature>
<feature type="transmembrane region" description="Helical" evidence="8">
    <location>
        <begin position="155"/>
        <end position="179"/>
    </location>
</feature>